<feature type="domain" description="Tr-type G" evidence="3">
    <location>
        <begin position="2"/>
        <end position="222"/>
    </location>
</feature>
<dbReference type="PRINTS" id="PR00315">
    <property type="entry name" value="ELONGATNFCT"/>
</dbReference>
<evidence type="ECO:0000256" key="1">
    <source>
        <dbReference type="PROSITE-ProRule" id="PRU00182"/>
    </source>
</evidence>
<dbReference type="Pfam" id="PF00009">
    <property type="entry name" value="GTP_EFTU"/>
    <property type="match status" value="1"/>
</dbReference>
<dbReference type="Gene3D" id="2.40.30.10">
    <property type="entry name" value="Translation factors"/>
    <property type="match status" value="2"/>
</dbReference>
<dbReference type="GO" id="GO:0003924">
    <property type="term" value="F:GTPase activity"/>
    <property type="evidence" value="ECO:0007669"/>
    <property type="project" value="InterPro"/>
</dbReference>
<protein>
    <submittedName>
        <fullName evidence="5">Tr-type G domain-containing protein</fullName>
    </submittedName>
</protein>
<dbReference type="PROSITE" id="PS51722">
    <property type="entry name" value="G_TR_2"/>
    <property type="match status" value="1"/>
</dbReference>
<dbReference type="STRING" id="131310.A0A0N5A7D6"/>
<dbReference type="InterPro" id="IPR009000">
    <property type="entry name" value="Transl_B-barrel_sf"/>
</dbReference>
<dbReference type="CDD" id="cd00165">
    <property type="entry name" value="S4"/>
    <property type="match status" value="1"/>
</dbReference>
<dbReference type="InterPro" id="IPR050055">
    <property type="entry name" value="EF-Tu_GTPase"/>
</dbReference>
<dbReference type="WBParaSite" id="PTRK_0001791900.1">
    <property type="protein sequence ID" value="PTRK_0001791900.1"/>
    <property type="gene ID" value="PTRK_0001791900"/>
</dbReference>
<dbReference type="InterPro" id="IPR000795">
    <property type="entry name" value="T_Tr_GTP-bd_dom"/>
</dbReference>
<dbReference type="Pfam" id="PF21131">
    <property type="entry name" value="eEFSec_4th"/>
    <property type="match status" value="1"/>
</dbReference>
<evidence type="ECO:0000259" key="3">
    <source>
        <dbReference type="PROSITE" id="PS51722"/>
    </source>
</evidence>
<dbReference type="InterPro" id="IPR049394">
    <property type="entry name" value="eEFSec_C"/>
</dbReference>
<dbReference type="SUPFAM" id="SSF52540">
    <property type="entry name" value="P-loop containing nucleoside triphosphate hydrolases"/>
    <property type="match status" value="1"/>
</dbReference>
<dbReference type="AlphaFoldDB" id="A0A0N5A7D6"/>
<sequence length="665" mass="75394">MMNSLNFGILGHVDSGKTTLSKALSLIGSTAAFDKHAKNPNLRANTIDLGFSSLIVSDTRICLLDCPGHASLIKSVFAAASIFDGAIIVINALKGIEVQTCEHLLIASVLCPDHLLVVINKIDLVPEDKWKNQMKKLPKLLKKLNIPEETQIVGVTLKDENSSIESVIKCLEKLVYQPIRNIDGPFIMNADHCIPIKGKGTIITGTVISGILKINDEVTIPTINETKKIKNLESWKEKVNIVKAGERCAILVTSLMSKTSLSRFIVCEKNSIRKVKKILVTINRIEQFKNVIGSKKKMHLFIGFECIMVSCTFLKKVGKEFEEIDVLDGSCTHGLMVLDDNIYIGNKLFYMVSKLDCHDSYNSCRFAFYGNIESIMEEDDFLSIYKCKKKVGTIDRVENNYSIICKDMFKKESNIDLFINMNVIFSNGMVGKIDSSFGKSGKFRVTLLNPLSDDDFEGIKKEKLYLYMKKFVHNQSLRSYIPSPLKRLILSKDMNNKSYDIPSIFNVGFNRGLFLSPQLDGRLKKIKKQKENQKISEQIMALQEENEDNSDEVDDGLPKDWKDKNFHLASRRLDTLLNRSLGKSSSEIEKMIFSGKVRVNEEDVLKKSYNVNKGDEIDAFIQVYPENDKLAEISRVVIKDYNIEENGYHIKTKFWKKLLVENWRG</sequence>
<dbReference type="Gene3D" id="3.40.50.300">
    <property type="entry name" value="P-loop containing nucleotide triphosphate hydrolases"/>
    <property type="match status" value="1"/>
</dbReference>
<dbReference type="SUPFAM" id="SSF55174">
    <property type="entry name" value="Alpha-L RNA-binding motif"/>
    <property type="match status" value="1"/>
</dbReference>
<dbReference type="GO" id="GO:0003723">
    <property type="term" value="F:RNA binding"/>
    <property type="evidence" value="ECO:0007669"/>
    <property type="project" value="UniProtKB-KW"/>
</dbReference>
<dbReference type="Proteomes" id="UP000038045">
    <property type="component" value="Unplaced"/>
</dbReference>
<dbReference type="SUPFAM" id="SSF50447">
    <property type="entry name" value="Translation proteins"/>
    <property type="match status" value="1"/>
</dbReference>
<keyword evidence="1" id="KW-0694">RNA-binding</keyword>
<evidence type="ECO:0000313" key="4">
    <source>
        <dbReference type="Proteomes" id="UP000038045"/>
    </source>
</evidence>
<dbReference type="GO" id="GO:0005525">
    <property type="term" value="F:GTP binding"/>
    <property type="evidence" value="ECO:0007669"/>
    <property type="project" value="InterPro"/>
</dbReference>
<dbReference type="SMART" id="SM00363">
    <property type="entry name" value="S4"/>
    <property type="match status" value="1"/>
</dbReference>
<keyword evidence="4" id="KW-1185">Reference proteome</keyword>
<dbReference type="InterPro" id="IPR057896">
    <property type="entry name" value="MTRES1_C"/>
</dbReference>
<dbReference type="PANTHER" id="PTHR43721:SF11">
    <property type="entry name" value="SELENOCYSTEINE-SPECIFIC ELONGATION FACTOR"/>
    <property type="match status" value="1"/>
</dbReference>
<dbReference type="Gene3D" id="3.10.290.10">
    <property type="entry name" value="RNA-binding S4 domain"/>
    <property type="match status" value="1"/>
</dbReference>
<organism evidence="4 5">
    <name type="scientific">Parastrongyloides trichosuri</name>
    <name type="common">Possum-specific nematode worm</name>
    <dbReference type="NCBI Taxonomy" id="131310"/>
    <lineage>
        <taxon>Eukaryota</taxon>
        <taxon>Metazoa</taxon>
        <taxon>Ecdysozoa</taxon>
        <taxon>Nematoda</taxon>
        <taxon>Chromadorea</taxon>
        <taxon>Rhabditida</taxon>
        <taxon>Tylenchina</taxon>
        <taxon>Panagrolaimomorpha</taxon>
        <taxon>Strongyloidoidea</taxon>
        <taxon>Strongyloididae</taxon>
        <taxon>Parastrongyloides</taxon>
    </lineage>
</organism>
<dbReference type="InterPro" id="IPR027417">
    <property type="entry name" value="P-loop_NTPase"/>
</dbReference>
<keyword evidence="2" id="KW-0175">Coiled coil</keyword>
<proteinExistence type="predicted"/>
<reference evidence="5" key="1">
    <citation type="submission" date="2017-02" db="UniProtKB">
        <authorList>
            <consortium name="WormBaseParasite"/>
        </authorList>
    </citation>
    <scope>IDENTIFICATION</scope>
</reference>
<accession>A0A0N5A7D6</accession>
<dbReference type="InterPro" id="IPR002942">
    <property type="entry name" value="S4_RNA-bd"/>
</dbReference>
<dbReference type="GO" id="GO:0001514">
    <property type="term" value="P:selenocysteine incorporation"/>
    <property type="evidence" value="ECO:0007669"/>
    <property type="project" value="TreeGrafter"/>
</dbReference>
<dbReference type="InterPro" id="IPR036986">
    <property type="entry name" value="S4_RNA-bd_sf"/>
</dbReference>
<dbReference type="PANTHER" id="PTHR43721">
    <property type="entry name" value="ELONGATION FACTOR TU-RELATED"/>
    <property type="match status" value="1"/>
</dbReference>
<dbReference type="PROSITE" id="PS50889">
    <property type="entry name" value="S4"/>
    <property type="match status" value="1"/>
</dbReference>
<evidence type="ECO:0000313" key="5">
    <source>
        <dbReference type="WBParaSite" id="PTRK_0001791900.1"/>
    </source>
</evidence>
<name>A0A0N5A7D6_PARTI</name>
<dbReference type="Pfam" id="PF25818">
    <property type="entry name" value="MTRES1_C"/>
    <property type="match status" value="1"/>
</dbReference>
<dbReference type="GO" id="GO:0003746">
    <property type="term" value="F:translation elongation factor activity"/>
    <property type="evidence" value="ECO:0007669"/>
    <property type="project" value="TreeGrafter"/>
</dbReference>
<evidence type="ECO:0000256" key="2">
    <source>
        <dbReference type="SAM" id="Coils"/>
    </source>
</evidence>
<feature type="coiled-coil region" evidence="2">
    <location>
        <begin position="525"/>
        <end position="552"/>
    </location>
</feature>